<evidence type="ECO:0000256" key="8">
    <source>
        <dbReference type="ARBA" id="ARBA00023034"/>
    </source>
</evidence>
<comment type="similarity">
    <text evidence="3">Belongs to the MNN1/MNT family.</text>
</comment>
<comment type="subcellular location">
    <subcellularLocation>
        <location evidence="1">Golgi apparatus membrane</location>
        <topology evidence="1">Single-pass type II membrane protein</topology>
    </subcellularLocation>
</comment>
<dbReference type="Proteomes" id="UP000053317">
    <property type="component" value="Unassembled WGS sequence"/>
</dbReference>
<evidence type="ECO:0000313" key="10">
    <source>
        <dbReference type="EMBL" id="KKY18553.1"/>
    </source>
</evidence>
<keyword evidence="7" id="KW-1133">Transmembrane helix</keyword>
<dbReference type="PANTHER" id="PTHR31646">
    <property type="entry name" value="ALPHA-1,2-MANNOSYLTRANSFERASE MNN2"/>
    <property type="match status" value="1"/>
</dbReference>
<sequence length="400" mass="46723">MKMAEAKSGCNWPTDTKVNFQYAEDSEWVMQDRKDEELEMRRKQWQDFVNDELMPYRPYKDKFDGRGIVVVAGHEKSIKRVRVLLRALERLGSQIPVEIHYWAHEINGTLREDLASMRPKMFFNDLSAPSNIFKTAYNYNFNNYQLKTAAVMNSRFAEPLLLDSDNIPVIDPESLYESSTYKEYGTLFWPDIARTRPNNPMWAITDTACRMDEFEQESGQMIVDKRRFFYHLQLAAWFNNKHPTYYNQFLLGDKDMFRFAWHALKTKYGFPGKWLTSVGTLSDGYYCGHSFAQHHPNGSIVLMHGGLLKMITKQAMTWLRESRGGIFQAYKRSEYDEKHEVSVDVGIKWDAALYLPNRPADLPISSCTDIYDVSPQPLDDLLPGFEKVYEDIGGYWMLED</sequence>
<keyword evidence="8" id="KW-0333">Golgi apparatus</keyword>
<organism evidence="10 11">
    <name type="scientific">Phaeomoniella chlamydospora</name>
    <name type="common">Phaeoacremonium chlamydosporum</name>
    <dbReference type="NCBI Taxonomy" id="158046"/>
    <lineage>
        <taxon>Eukaryota</taxon>
        <taxon>Fungi</taxon>
        <taxon>Dikarya</taxon>
        <taxon>Ascomycota</taxon>
        <taxon>Pezizomycotina</taxon>
        <taxon>Eurotiomycetes</taxon>
        <taxon>Chaetothyriomycetidae</taxon>
        <taxon>Phaeomoniellales</taxon>
        <taxon>Phaeomoniellaceae</taxon>
        <taxon>Phaeomoniella</taxon>
    </lineage>
</organism>
<gene>
    <name evidence="10" type="ORF">UCRPC4_g04889</name>
</gene>
<keyword evidence="9" id="KW-0472">Membrane</keyword>
<dbReference type="PANTHER" id="PTHR31646:SF1">
    <property type="entry name" value="ALPHA-1,2-MANNOSYLTRANSFERASE MNN2"/>
    <property type="match status" value="1"/>
</dbReference>
<keyword evidence="6" id="KW-0735">Signal-anchor</keyword>
<comment type="pathway">
    <text evidence="2">Protein modification; protein glycosylation.</text>
</comment>
<reference evidence="10 11" key="2">
    <citation type="submission" date="2015-05" db="EMBL/GenBank/DDBJ databases">
        <authorList>
            <person name="Morales-Cruz A."/>
            <person name="Amrine K.C."/>
            <person name="Cantu D."/>
        </authorList>
    </citation>
    <scope>NUCLEOTIDE SEQUENCE [LARGE SCALE GENOMIC DNA]</scope>
    <source>
        <strain evidence="10">UCRPC4</strain>
    </source>
</reference>
<evidence type="ECO:0000256" key="7">
    <source>
        <dbReference type="ARBA" id="ARBA00022989"/>
    </source>
</evidence>
<reference evidence="10 11" key="1">
    <citation type="submission" date="2015-05" db="EMBL/GenBank/DDBJ databases">
        <title>Distinctive expansion of gene families associated with plant cell wall degradation and secondary metabolism in the genomes of grapevine trunk pathogens.</title>
        <authorList>
            <person name="Lawrence D.P."/>
            <person name="Travadon R."/>
            <person name="Rolshausen P.E."/>
            <person name="Baumgartner K."/>
        </authorList>
    </citation>
    <scope>NUCLEOTIDE SEQUENCE [LARGE SCALE GENOMIC DNA]</scope>
    <source>
        <strain evidence="10">UCRPC4</strain>
    </source>
</reference>
<comment type="caution">
    <text evidence="10">The sequence shown here is derived from an EMBL/GenBank/DDBJ whole genome shotgun (WGS) entry which is preliminary data.</text>
</comment>
<dbReference type="SUPFAM" id="SSF53448">
    <property type="entry name" value="Nucleotide-diphospho-sugar transferases"/>
    <property type="match status" value="1"/>
</dbReference>
<dbReference type="Pfam" id="PF11051">
    <property type="entry name" value="Mannosyl_trans3"/>
    <property type="match status" value="2"/>
</dbReference>
<keyword evidence="5" id="KW-0812">Transmembrane</keyword>
<dbReference type="AlphaFoldDB" id="A0A0G2G403"/>
<evidence type="ECO:0000256" key="1">
    <source>
        <dbReference type="ARBA" id="ARBA00004323"/>
    </source>
</evidence>
<evidence type="ECO:0000256" key="4">
    <source>
        <dbReference type="ARBA" id="ARBA00022679"/>
    </source>
</evidence>
<evidence type="ECO:0000256" key="3">
    <source>
        <dbReference type="ARBA" id="ARBA00009105"/>
    </source>
</evidence>
<keyword evidence="4 10" id="KW-0808">Transferase</keyword>
<proteinExistence type="inferred from homology"/>
<evidence type="ECO:0000256" key="2">
    <source>
        <dbReference type="ARBA" id="ARBA00004922"/>
    </source>
</evidence>
<evidence type="ECO:0000256" key="9">
    <source>
        <dbReference type="ARBA" id="ARBA00023136"/>
    </source>
</evidence>
<dbReference type="InterPro" id="IPR029044">
    <property type="entry name" value="Nucleotide-diphossugar_trans"/>
</dbReference>
<name>A0A0G2G403_PHACM</name>
<evidence type="ECO:0000256" key="5">
    <source>
        <dbReference type="ARBA" id="ARBA00022692"/>
    </source>
</evidence>
<dbReference type="GO" id="GO:0000026">
    <property type="term" value="F:alpha-1,2-mannosyltransferase activity"/>
    <property type="evidence" value="ECO:0007669"/>
    <property type="project" value="TreeGrafter"/>
</dbReference>
<dbReference type="OrthoDB" id="430354at2759"/>
<accession>A0A0G2G403</accession>
<dbReference type="GO" id="GO:0000139">
    <property type="term" value="C:Golgi membrane"/>
    <property type="evidence" value="ECO:0007669"/>
    <property type="project" value="UniProtKB-SubCell"/>
</dbReference>
<protein>
    <submittedName>
        <fullName evidence="10">Putative glycosyltransferase family 71 protein</fullName>
    </submittedName>
</protein>
<evidence type="ECO:0000313" key="11">
    <source>
        <dbReference type="Proteomes" id="UP000053317"/>
    </source>
</evidence>
<evidence type="ECO:0000256" key="6">
    <source>
        <dbReference type="ARBA" id="ARBA00022968"/>
    </source>
</evidence>
<dbReference type="EMBL" id="LCWF01000120">
    <property type="protein sequence ID" value="KKY18553.1"/>
    <property type="molecule type" value="Genomic_DNA"/>
</dbReference>
<dbReference type="GO" id="GO:0046354">
    <property type="term" value="P:mannan biosynthetic process"/>
    <property type="evidence" value="ECO:0007669"/>
    <property type="project" value="TreeGrafter"/>
</dbReference>
<dbReference type="InterPro" id="IPR022751">
    <property type="entry name" value="Alpha_mannosyltransferase"/>
</dbReference>
<keyword evidence="11" id="KW-1185">Reference proteome</keyword>